<evidence type="ECO:0000313" key="3">
    <source>
        <dbReference type="Proteomes" id="UP000784294"/>
    </source>
</evidence>
<dbReference type="EMBL" id="CAAALY010083954">
    <property type="protein sequence ID" value="VEL26963.1"/>
    <property type="molecule type" value="Genomic_DNA"/>
</dbReference>
<gene>
    <name evidence="2" type="ORF">PXEA_LOCUS20403</name>
</gene>
<dbReference type="Proteomes" id="UP000784294">
    <property type="component" value="Unassembled WGS sequence"/>
</dbReference>
<organism evidence="2 3">
    <name type="scientific">Protopolystoma xenopodis</name>
    <dbReference type="NCBI Taxonomy" id="117903"/>
    <lineage>
        <taxon>Eukaryota</taxon>
        <taxon>Metazoa</taxon>
        <taxon>Spiralia</taxon>
        <taxon>Lophotrochozoa</taxon>
        <taxon>Platyhelminthes</taxon>
        <taxon>Monogenea</taxon>
        <taxon>Polyopisthocotylea</taxon>
        <taxon>Polystomatidea</taxon>
        <taxon>Polystomatidae</taxon>
        <taxon>Protopolystoma</taxon>
    </lineage>
</organism>
<reference evidence="2" key="1">
    <citation type="submission" date="2018-11" db="EMBL/GenBank/DDBJ databases">
        <authorList>
            <consortium name="Pathogen Informatics"/>
        </authorList>
    </citation>
    <scope>NUCLEOTIDE SEQUENCE</scope>
</reference>
<keyword evidence="3" id="KW-1185">Reference proteome</keyword>
<evidence type="ECO:0000256" key="1">
    <source>
        <dbReference type="SAM" id="MobiDB-lite"/>
    </source>
</evidence>
<feature type="region of interest" description="Disordered" evidence="1">
    <location>
        <begin position="116"/>
        <end position="135"/>
    </location>
</feature>
<feature type="non-terminal residue" evidence="2">
    <location>
        <position position="1"/>
    </location>
</feature>
<accession>A0A448X3H4</accession>
<comment type="caution">
    <text evidence="2">The sequence shown here is derived from an EMBL/GenBank/DDBJ whole genome shotgun (WGS) entry which is preliminary data.</text>
</comment>
<sequence>LIPISIPLSSNTALNRSSATPAIVASATLKGPIVAPSTIDTGFKGPCVSCHCINPSACCSNTPNGNGSGNDVDSTSSRVASFGFSIAELSRESAGDSCIKNKSSLSHPCLLQQPSSPVTGEYMSPGSTNSGPDNSLLPLSSSVSGLVSARQSGNCSSTIQSLQIPGSGGHLACATSGLSFPAGCTPAGVCGDGVDVNIPSMPAVLPRHLIAAMQQLTGLDWQTAFQLVQSNPYISEVYSTAVTAAAAASASSSSTISTPIDQVTSASLVDGLGSALSLSDRDRGRGIPISEASATLTSGDRRNHR</sequence>
<protein>
    <submittedName>
        <fullName evidence="2">Uncharacterized protein</fullName>
    </submittedName>
</protein>
<proteinExistence type="predicted"/>
<name>A0A448X3H4_9PLAT</name>
<dbReference type="AlphaFoldDB" id="A0A448X3H4"/>
<evidence type="ECO:0000313" key="2">
    <source>
        <dbReference type="EMBL" id="VEL26963.1"/>
    </source>
</evidence>